<comment type="subcellular location">
    <subcellularLocation>
        <location evidence="1">Plastid</location>
    </subcellularLocation>
</comment>
<sequence>MKFLALFATAGAGSLLPSAFGFRTHRPHRACVRLSALDESIASSAADAVLLATMGLDRGVAASRAEVERVENAIADFEAVAPATSLKGADLLQYLDGTWRLVFSSSLVERSSATAEDLRRFVTTVVDLPTARSSRVALGEVSQKVDGPMLEESVRLRLRVPWPLPAAPDLMLKIVSQARDRRGRRRGLRDIEAGSQALSVSAASSTVRVTRSALGEVRVFVRTASADGDAKGTVMGAVAAPEAAALAGNTTSVANRTDASAVTAARVAVLGPQALREIARARQEMAAEAAAALETLKAKAAEAAASEKEELTETYERLRAEAAQVAEAELDRQRELFEAKTAAATAVAAAELADALSQAEERLAAAKAAAAEESETLAREAAEALKTAQARAAAEVEAAKLALEMGRIKAEEELAMARSAFLAEKQELVKSLREAEERAEKAKKAAIAAIGNL</sequence>
<dbReference type="InterPro" id="IPR006843">
    <property type="entry name" value="PAP/fibrillin_dom"/>
</dbReference>
<gene>
    <name evidence="5" type="ORF">Ctob_007586</name>
</gene>
<dbReference type="GO" id="GO:0009536">
    <property type="term" value="C:plastid"/>
    <property type="evidence" value="ECO:0007669"/>
    <property type="project" value="UniProtKB-SubCell"/>
</dbReference>
<evidence type="ECO:0000256" key="2">
    <source>
        <dbReference type="ARBA" id="ARBA00022640"/>
    </source>
</evidence>
<evidence type="ECO:0000259" key="4">
    <source>
        <dbReference type="Pfam" id="PF04755"/>
    </source>
</evidence>
<dbReference type="EMBL" id="JWZX01002679">
    <property type="protein sequence ID" value="KOO27709.1"/>
    <property type="molecule type" value="Genomic_DNA"/>
</dbReference>
<evidence type="ECO:0000256" key="1">
    <source>
        <dbReference type="ARBA" id="ARBA00004474"/>
    </source>
</evidence>
<dbReference type="Proteomes" id="UP000037460">
    <property type="component" value="Unassembled WGS sequence"/>
</dbReference>
<comment type="caution">
    <text evidence="5">The sequence shown here is derived from an EMBL/GenBank/DDBJ whole genome shotgun (WGS) entry which is preliminary data.</text>
</comment>
<protein>
    <recommendedName>
        <fullName evidence="4">Plastid lipid-associated protein/fibrillin conserved domain-containing protein</fullName>
    </recommendedName>
</protein>
<evidence type="ECO:0000256" key="3">
    <source>
        <dbReference type="SAM" id="Coils"/>
    </source>
</evidence>
<reference evidence="6" key="1">
    <citation type="journal article" date="2015" name="PLoS Genet.">
        <title>Genome Sequence and Transcriptome Analyses of Chrysochromulina tobin: Metabolic Tools for Enhanced Algal Fitness in the Prominent Order Prymnesiales (Haptophyceae).</title>
        <authorList>
            <person name="Hovde B.T."/>
            <person name="Deodato C.R."/>
            <person name="Hunsperger H.M."/>
            <person name="Ryken S.A."/>
            <person name="Yost W."/>
            <person name="Jha R.K."/>
            <person name="Patterson J."/>
            <person name="Monnat R.J. Jr."/>
            <person name="Barlow S.B."/>
            <person name="Starkenburg S.R."/>
            <person name="Cattolico R.A."/>
        </authorList>
    </citation>
    <scope>NUCLEOTIDE SEQUENCE</scope>
    <source>
        <strain evidence="6">CCMP291</strain>
    </source>
</reference>
<keyword evidence="6" id="KW-1185">Reference proteome</keyword>
<name>A0A0M0JMA1_9EUKA</name>
<dbReference type="Pfam" id="PF04755">
    <property type="entry name" value="PAP_fibrillin"/>
    <property type="match status" value="1"/>
</dbReference>
<organism evidence="5 6">
    <name type="scientific">Chrysochromulina tobinii</name>
    <dbReference type="NCBI Taxonomy" id="1460289"/>
    <lineage>
        <taxon>Eukaryota</taxon>
        <taxon>Haptista</taxon>
        <taxon>Haptophyta</taxon>
        <taxon>Prymnesiophyceae</taxon>
        <taxon>Prymnesiales</taxon>
        <taxon>Chrysochromulinaceae</taxon>
        <taxon>Chrysochromulina</taxon>
    </lineage>
</organism>
<feature type="coiled-coil region" evidence="3">
    <location>
        <begin position="286"/>
        <end position="391"/>
    </location>
</feature>
<feature type="domain" description="Plastid lipid-associated protein/fibrillin conserved" evidence="4">
    <location>
        <begin position="52"/>
        <end position="110"/>
    </location>
</feature>
<dbReference type="AlphaFoldDB" id="A0A0M0JMA1"/>
<evidence type="ECO:0000313" key="6">
    <source>
        <dbReference type="Proteomes" id="UP000037460"/>
    </source>
</evidence>
<evidence type="ECO:0000313" key="5">
    <source>
        <dbReference type="EMBL" id="KOO27709.1"/>
    </source>
</evidence>
<proteinExistence type="predicted"/>
<keyword evidence="3" id="KW-0175">Coiled coil</keyword>
<keyword evidence="2" id="KW-0934">Plastid</keyword>
<feature type="coiled-coil region" evidence="3">
    <location>
        <begin position="418"/>
        <end position="452"/>
    </location>
</feature>
<accession>A0A0M0JMA1</accession>